<comment type="caution">
    <text evidence="1">The sequence shown here is derived from an EMBL/GenBank/DDBJ whole genome shotgun (WGS) entry which is preliminary data.</text>
</comment>
<evidence type="ECO:0000313" key="2">
    <source>
        <dbReference type="Proteomes" id="UP000315423"/>
    </source>
</evidence>
<organism evidence="1 2">
    <name type="scientific">Candidatus Methanomarinus sp</name>
    <dbReference type="NCBI Taxonomy" id="3386244"/>
    <lineage>
        <taxon>Archaea</taxon>
        <taxon>Methanobacteriati</taxon>
        <taxon>Methanobacteriota</taxon>
        <taxon>Stenosarchaea group</taxon>
        <taxon>Methanomicrobia</taxon>
        <taxon>Methanosarcinales</taxon>
        <taxon>ANME-2 cluster</taxon>
        <taxon>Candidatus Methanocomedenaceae</taxon>
        <taxon>Candidatus Methanomarinus</taxon>
    </lineage>
</organism>
<sequence>MTSVGYLRWFFNYQREEIQLLLEARGIKISTGEISKLSEEFLLRFYIVHKKHRSQMKELFETNKGFILHLDGSAESGDEITFTAKEGMTEITIDSWIMPSESRHYIKPFLQHIKDTYGTPLVVIRDMSKEISGAASEIYPGVAHQICHSHYVRNLGDILFKHRYKQLRNKIVNAKILSKFSSLKKKCFEGTTSTNKIVAAEHYWVMLAMEYILYPRECRSDYPFVLPYLEVMNRVMEVMDMARKIVMWNAVHNFGVSVVLKFDAYLKKLVDDKDVKSYFTTVGHIWGWFEEIRCVLRVSREFSGKEQNNLPTNSAKLKRNTIKAMMKIREEGRKIGGDLGKVSEKIYENCQSHMDELFVEVVNNEGEILDVVRHNALEELNHRWSRMHIRRHTGRSKTTKEMTTYGALLAVLSNLENEDYVKTVLGDVNDFVMELQNV</sequence>
<gene>
    <name evidence="1" type="ORF">C5S46_02880</name>
</gene>
<accession>A0AC61SBS1</accession>
<dbReference type="Proteomes" id="UP000315423">
    <property type="component" value="Unassembled WGS sequence"/>
</dbReference>
<evidence type="ECO:0000313" key="1">
    <source>
        <dbReference type="EMBL" id="TKY92008.1"/>
    </source>
</evidence>
<protein>
    <submittedName>
        <fullName evidence="1">Uncharacterized protein</fullName>
    </submittedName>
</protein>
<dbReference type="EMBL" id="QYBA01000091">
    <property type="protein sequence ID" value="TKY92008.1"/>
    <property type="molecule type" value="Genomic_DNA"/>
</dbReference>
<proteinExistence type="predicted"/>
<feature type="non-terminal residue" evidence="1">
    <location>
        <position position="438"/>
    </location>
</feature>
<name>A0AC61SBS1_9EURY</name>
<reference evidence="1" key="1">
    <citation type="submission" date="2018-09" db="EMBL/GenBank/DDBJ databases">
        <title>A genomic encyclopedia of anaerobic methanotrophic archaea.</title>
        <authorList>
            <person name="Skennerton C.T."/>
            <person name="Chadwick G.L."/>
            <person name="Laso-Perez R."/>
            <person name="Leu A.O."/>
            <person name="Speth D.R."/>
            <person name="Yu H."/>
            <person name="Morgan-Lang C."/>
            <person name="Hatzenpichler R."/>
            <person name="Goudeau D."/>
            <person name="Malmstrom R."/>
            <person name="Woyke T."/>
            <person name="Hallam S."/>
            <person name="Tyson G.W."/>
            <person name="Wegener G."/>
            <person name="Boetius A."/>
            <person name="Orphan V.J."/>
        </authorList>
    </citation>
    <scope>NUCLEOTIDE SEQUENCE</scope>
    <source>
        <strain evidence="1">CONS3730D10UFb2</strain>
    </source>
</reference>